<reference evidence="5" key="1">
    <citation type="journal article" date="2019" name="Int. J. Syst. Evol. Microbiol.">
        <title>The Global Catalogue of Microorganisms (GCM) 10K type strain sequencing project: providing services to taxonomists for standard genome sequencing and annotation.</title>
        <authorList>
            <consortium name="The Broad Institute Genomics Platform"/>
            <consortium name="The Broad Institute Genome Sequencing Center for Infectious Disease"/>
            <person name="Wu L."/>
            <person name="Ma J."/>
        </authorList>
    </citation>
    <scope>NUCLEOTIDE SEQUENCE [LARGE SCALE GENOMIC DNA]</scope>
    <source>
        <strain evidence="5">JCM 15614</strain>
    </source>
</reference>
<proteinExistence type="predicted"/>
<dbReference type="EMBL" id="BAAAVV010000006">
    <property type="protein sequence ID" value="GAA3174201.1"/>
    <property type="molecule type" value="Genomic_DNA"/>
</dbReference>
<evidence type="ECO:0000256" key="1">
    <source>
        <dbReference type="ARBA" id="ARBA00022679"/>
    </source>
</evidence>
<gene>
    <name evidence="4" type="ORF">GCM10010531_29760</name>
</gene>
<keyword evidence="2" id="KW-0012">Acyltransferase</keyword>
<sequence>MPELPALPDGLAVRPLRTDDDAAVAALLTAAEEVDDTGENFQPEDLTEWWTGWDMDHERDGLAVCDAAGVVVGYATVMAPRNFRGAFGVYLEGRVRPDHRNRGVGRSLLQWQLARGAEVHAERHPRETARLTVPVVESMPSLEALAAKAGLTAQRWYRRMQRALTDLPDPREIPGIDLVPFTWDRDDEIRRAHNAAFTEHHGSAERDPEAWQAMFTGQRAFRPDLSVLAVEDGAVVGYVLGYEWAADTAATGVRETHFGQIGVLPRARGRGVASAVIAAALRAGAEQGCERAGLEVDSGNVTGALRLYESLGFVTTRTSVSWSVEVPPVGAL</sequence>
<evidence type="ECO:0000313" key="5">
    <source>
        <dbReference type="Proteomes" id="UP001499924"/>
    </source>
</evidence>
<organism evidence="4 5">
    <name type="scientific">Blastococcus jejuensis</name>
    <dbReference type="NCBI Taxonomy" id="351224"/>
    <lineage>
        <taxon>Bacteria</taxon>
        <taxon>Bacillati</taxon>
        <taxon>Actinomycetota</taxon>
        <taxon>Actinomycetes</taxon>
        <taxon>Geodermatophilales</taxon>
        <taxon>Geodermatophilaceae</taxon>
        <taxon>Blastococcus</taxon>
    </lineage>
</organism>
<dbReference type="InterPro" id="IPR016181">
    <property type="entry name" value="Acyl_CoA_acyltransferase"/>
</dbReference>
<dbReference type="SUPFAM" id="SSF55729">
    <property type="entry name" value="Acyl-CoA N-acyltransferases (Nat)"/>
    <property type="match status" value="2"/>
</dbReference>
<keyword evidence="1" id="KW-0808">Transferase</keyword>
<dbReference type="InterPro" id="IPR050832">
    <property type="entry name" value="Bact_Acetyltransf"/>
</dbReference>
<evidence type="ECO:0000313" key="4">
    <source>
        <dbReference type="EMBL" id="GAA3174201.1"/>
    </source>
</evidence>
<feature type="domain" description="N-acetyltransferase" evidence="3">
    <location>
        <begin position="11"/>
        <end position="165"/>
    </location>
</feature>
<dbReference type="Pfam" id="PF00583">
    <property type="entry name" value="Acetyltransf_1"/>
    <property type="match status" value="2"/>
</dbReference>
<accession>A0ABP6PDN2</accession>
<protein>
    <submittedName>
        <fullName evidence="4">GNAT family N-acetyltransferase</fullName>
    </submittedName>
</protein>
<dbReference type="PANTHER" id="PTHR43877">
    <property type="entry name" value="AMINOALKYLPHOSPHONATE N-ACETYLTRANSFERASE-RELATED-RELATED"/>
    <property type="match status" value="1"/>
</dbReference>
<dbReference type="PANTHER" id="PTHR43877:SF2">
    <property type="entry name" value="AMINOALKYLPHOSPHONATE N-ACETYLTRANSFERASE-RELATED"/>
    <property type="match status" value="1"/>
</dbReference>
<evidence type="ECO:0000256" key="2">
    <source>
        <dbReference type="ARBA" id="ARBA00023315"/>
    </source>
</evidence>
<feature type="domain" description="N-acetyltransferase" evidence="3">
    <location>
        <begin position="176"/>
        <end position="332"/>
    </location>
</feature>
<dbReference type="CDD" id="cd04301">
    <property type="entry name" value="NAT_SF"/>
    <property type="match status" value="2"/>
</dbReference>
<dbReference type="PROSITE" id="PS51186">
    <property type="entry name" value="GNAT"/>
    <property type="match status" value="2"/>
</dbReference>
<keyword evidence="5" id="KW-1185">Reference proteome</keyword>
<dbReference type="InterPro" id="IPR000182">
    <property type="entry name" value="GNAT_dom"/>
</dbReference>
<dbReference type="Proteomes" id="UP001499924">
    <property type="component" value="Unassembled WGS sequence"/>
</dbReference>
<comment type="caution">
    <text evidence="4">The sequence shown here is derived from an EMBL/GenBank/DDBJ whole genome shotgun (WGS) entry which is preliminary data.</text>
</comment>
<dbReference type="RefSeq" id="WP_344689728.1">
    <property type="nucleotide sequence ID" value="NZ_BAAAVV010000006.1"/>
</dbReference>
<dbReference type="Gene3D" id="3.40.630.30">
    <property type="match status" value="1"/>
</dbReference>
<name>A0ABP6PDN2_9ACTN</name>
<evidence type="ECO:0000259" key="3">
    <source>
        <dbReference type="PROSITE" id="PS51186"/>
    </source>
</evidence>